<protein>
    <submittedName>
        <fullName evidence="5">GPI-anchor transamidase</fullName>
    </submittedName>
</protein>
<dbReference type="Gene3D" id="3.40.50.1460">
    <property type="match status" value="1"/>
</dbReference>
<dbReference type="OrthoDB" id="192611at2759"/>
<dbReference type="HOGENOM" id="CLU_089387_0_0_1"/>
<evidence type="ECO:0000256" key="3">
    <source>
        <dbReference type="ARBA" id="ARBA00022502"/>
    </source>
</evidence>
<sequence>MLLITFYFYKIQLISIIVQASKGFNNYRHMTNLRTLNDLSGDQPILNFFAEDLFQDNRNIDKSKVYIDEKKYLPYKKLKRHGHSIKDFLNVLYCNTKKMKGIEQANALVYITGHGNDGVFKFHDREWLCRDDLMDAILFLSTKVLKVLLIIDTCQAETMIKRNELPPNVFAVTTSVRNESSISDIHNSFIGVSTIDNFIYYLYDVINNITSDLSLVDFFTKIKNRPVGSTLTFSFLENFYISDFFLNSPVCSTANTSKHL</sequence>
<dbReference type="GO" id="GO:0006508">
    <property type="term" value="P:proteolysis"/>
    <property type="evidence" value="ECO:0007669"/>
    <property type="project" value="InterPro"/>
</dbReference>
<name>R0KSU9_NOSB1</name>
<comment type="pathway">
    <text evidence="1">Glycolipid biosynthesis; glycosylphosphatidylinositol-anchor biosynthesis.</text>
</comment>
<dbReference type="InterPro" id="IPR029030">
    <property type="entry name" value="Caspase-like_dom_sf"/>
</dbReference>
<evidence type="ECO:0000313" key="5">
    <source>
        <dbReference type="EMBL" id="EOB13836.1"/>
    </source>
</evidence>
<proteinExistence type="inferred from homology"/>
<evidence type="ECO:0000313" key="6">
    <source>
        <dbReference type="Proteomes" id="UP000016927"/>
    </source>
</evidence>
<reference evidence="5 6" key="1">
    <citation type="journal article" date="2013" name="BMC Genomics">
        <title>Comparative genomics of parasitic silkworm microsporidia reveal an association between genome expansion and host adaptation.</title>
        <authorList>
            <person name="Pan G."/>
            <person name="Xu J."/>
            <person name="Li T."/>
            <person name="Xia Q."/>
            <person name="Liu S.L."/>
            <person name="Zhang G."/>
            <person name="Li S."/>
            <person name="Li C."/>
            <person name="Liu H."/>
            <person name="Yang L."/>
            <person name="Liu T."/>
            <person name="Zhang X."/>
            <person name="Wu Z."/>
            <person name="Fan W."/>
            <person name="Dang X."/>
            <person name="Xiang H."/>
            <person name="Tao M."/>
            <person name="Li Y."/>
            <person name="Hu J."/>
            <person name="Li Z."/>
            <person name="Lin L."/>
            <person name="Luo J."/>
            <person name="Geng L."/>
            <person name="Wang L."/>
            <person name="Long M."/>
            <person name="Wan Y."/>
            <person name="He N."/>
            <person name="Zhang Z."/>
            <person name="Lu C."/>
            <person name="Keeling P.J."/>
            <person name="Wang J."/>
            <person name="Xiang Z."/>
            <person name="Zhou Z."/>
        </authorList>
    </citation>
    <scope>NUCLEOTIDE SEQUENCE [LARGE SCALE GENOMIC DNA]</scope>
    <source>
        <strain evidence="6">CQ1 / CVCC 102059</strain>
    </source>
</reference>
<gene>
    <name evidence="5" type="primary">GPI8</name>
    <name evidence="5" type="ORF">NBO_55g0001</name>
</gene>
<comment type="similarity">
    <text evidence="2">Belongs to the peptidase C13 family.</text>
</comment>
<dbReference type="GO" id="GO:0003923">
    <property type="term" value="F:GPI-anchor transamidase activity"/>
    <property type="evidence" value="ECO:0007669"/>
    <property type="project" value="InterPro"/>
</dbReference>
<evidence type="ECO:0000256" key="2">
    <source>
        <dbReference type="ARBA" id="ARBA00009941"/>
    </source>
</evidence>
<dbReference type="UniPathway" id="UPA00196"/>
<dbReference type="GO" id="GO:0016255">
    <property type="term" value="P:attachment of GPI anchor to protein"/>
    <property type="evidence" value="ECO:0007669"/>
    <property type="project" value="InterPro"/>
</dbReference>
<dbReference type="Proteomes" id="UP000016927">
    <property type="component" value="Unassembled WGS sequence"/>
</dbReference>
<organism evidence="5 6">
    <name type="scientific">Nosema bombycis (strain CQ1 / CVCC 102059)</name>
    <name type="common">Microsporidian parasite</name>
    <name type="synonym">Pebrine of silkworm</name>
    <dbReference type="NCBI Taxonomy" id="578461"/>
    <lineage>
        <taxon>Eukaryota</taxon>
        <taxon>Fungi</taxon>
        <taxon>Fungi incertae sedis</taxon>
        <taxon>Microsporidia</taxon>
        <taxon>Nosematidae</taxon>
        <taxon>Nosema</taxon>
    </lineage>
</organism>
<dbReference type="InterPro" id="IPR028361">
    <property type="entry name" value="GPI_transamidase"/>
</dbReference>
<dbReference type="EMBL" id="KB908963">
    <property type="protein sequence ID" value="EOB13836.1"/>
    <property type="molecule type" value="Genomic_DNA"/>
</dbReference>
<dbReference type="GO" id="GO:0042765">
    <property type="term" value="C:GPI-anchor transamidase complex"/>
    <property type="evidence" value="ECO:0007669"/>
    <property type="project" value="InterPro"/>
</dbReference>
<evidence type="ECO:0000256" key="4">
    <source>
        <dbReference type="ARBA" id="ARBA00022729"/>
    </source>
</evidence>
<dbReference type="VEuPathDB" id="MicrosporidiaDB:NBO_55g0001"/>
<dbReference type="GO" id="GO:0006506">
    <property type="term" value="P:GPI anchor biosynthetic process"/>
    <property type="evidence" value="ECO:0007669"/>
    <property type="project" value="UniProtKB-UniPathway"/>
</dbReference>
<dbReference type="PANTHER" id="PTHR48067:SF1">
    <property type="entry name" value="GPI-ANCHOR TRANSAMIDASE"/>
    <property type="match status" value="1"/>
</dbReference>
<dbReference type="InterPro" id="IPR001096">
    <property type="entry name" value="Peptidase_C13"/>
</dbReference>
<dbReference type="Pfam" id="PF01650">
    <property type="entry name" value="Peptidase_C13"/>
    <property type="match status" value="1"/>
</dbReference>
<dbReference type="AlphaFoldDB" id="R0KSU9"/>
<accession>R0KSU9</accession>
<evidence type="ECO:0000256" key="1">
    <source>
        <dbReference type="ARBA" id="ARBA00004687"/>
    </source>
</evidence>
<keyword evidence="6" id="KW-1185">Reference proteome</keyword>
<dbReference type="STRING" id="578461.R0KSU9"/>
<dbReference type="PANTHER" id="PTHR48067">
    <property type="entry name" value="GPI-ANCHOR TRANSAMIDASE"/>
    <property type="match status" value="1"/>
</dbReference>
<dbReference type="OMA" id="DNFPYFF"/>
<dbReference type="SUPFAM" id="SSF52129">
    <property type="entry name" value="Caspase-like"/>
    <property type="match status" value="1"/>
</dbReference>
<keyword evidence="4" id="KW-0732">Signal</keyword>
<keyword evidence="3" id="KW-0337">GPI-anchor biosynthesis</keyword>